<dbReference type="Pfam" id="PF07690">
    <property type="entry name" value="MFS_1"/>
    <property type="match status" value="1"/>
</dbReference>
<dbReference type="OrthoDB" id="434240at2759"/>
<evidence type="ECO:0000313" key="12">
    <source>
        <dbReference type="Proteomes" id="UP000224634"/>
    </source>
</evidence>
<feature type="compositionally biased region" description="Polar residues" evidence="9">
    <location>
        <begin position="262"/>
        <end position="273"/>
    </location>
</feature>
<evidence type="ECO:0000313" key="11">
    <source>
        <dbReference type="EMBL" id="PGH13548.1"/>
    </source>
</evidence>
<protein>
    <recommendedName>
        <fullName evidence="8">Nitrate/nitrite transporter</fullName>
    </recommendedName>
</protein>
<feature type="transmembrane region" description="Helical" evidence="8">
    <location>
        <begin position="326"/>
        <end position="351"/>
    </location>
</feature>
<feature type="transmembrane region" description="Helical" evidence="8">
    <location>
        <begin position="129"/>
        <end position="149"/>
    </location>
</feature>
<dbReference type="InterPro" id="IPR044772">
    <property type="entry name" value="NO3_transporter"/>
</dbReference>
<keyword evidence="6 8" id="KW-0534">Nitrate assimilation</keyword>
<feature type="transmembrane region" description="Helical" evidence="8">
    <location>
        <begin position="489"/>
        <end position="507"/>
    </location>
</feature>
<dbReference type="CDD" id="cd17341">
    <property type="entry name" value="MFS_NRT2_like"/>
    <property type="match status" value="1"/>
</dbReference>
<evidence type="ECO:0000256" key="7">
    <source>
        <dbReference type="ARBA" id="ARBA00023136"/>
    </source>
</evidence>
<gene>
    <name evidence="11" type="ORF">AJ80_06298</name>
</gene>
<feature type="region of interest" description="Disordered" evidence="9">
    <location>
        <begin position="262"/>
        <end position="293"/>
    </location>
</feature>
<dbReference type="InterPro" id="IPR020846">
    <property type="entry name" value="MFS_dom"/>
</dbReference>
<dbReference type="GO" id="GO:0005886">
    <property type="term" value="C:plasma membrane"/>
    <property type="evidence" value="ECO:0007669"/>
    <property type="project" value="UniProtKB-SubCell"/>
</dbReference>
<keyword evidence="5 8" id="KW-1133">Transmembrane helix</keyword>
<dbReference type="Gene3D" id="1.20.1250.20">
    <property type="entry name" value="MFS general substrate transporter like domains"/>
    <property type="match status" value="2"/>
</dbReference>
<evidence type="ECO:0000259" key="10">
    <source>
        <dbReference type="PROSITE" id="PS50850"/>
    </source>
</evidence>
<dbReference type="FunFam" id="1.20.1250.20:FF:000382">
    <property type="entry name" value="Nitrate transporter CrnA"/>
    <property type="match status" value="1"/>
</dbReference>
<feature type="transmembrane region" description="Helical" evidence="8">
    <location>
        <begin position="399"/>
        <end position="418"/>
    </location>
</feature>
<comment type="subcellular location">
    <subcellularLocation>
        <location evidence="8">Cell membrane</location>
        <topology evidence="8">Multi-pass membrane protein</topology>
    </subcellularLocation>
    <subcellularLocation>
        <location evidence="1">Membrane</location>
        <topology evidence="1">Multi-pass membrane protein</topology>
    </subcellularLocation>
</comment>
<evidence type="ECO:0000256" key="2">
    <source>
        <dbReference type="ARBA" id="ARBA00008432"/>
    </source>
</evidence>
<dbReference type="InterPro" id="IPR036259">
    <property type="entry name" value="MFS_trans_sf"/>
</dbReference>
<proteinExistence type="inferred from homology"/>
<dbReference type="STRING" id="1447883.A0A2B7XYA2"/>
<keyword evidence="12" id="KW-1185">Reference proteome</keyword>
<feature type="transmembrane region" description="Helical" evidence="8">
    <location>
        <begin position="75"/>
        <end position="96"/>
    </location>
</feature>
<feature type="transmembrane region" description="Helical" evidence="8">
    <location>
        <begin position="103"/>
        <end position="123"/>
    </location>
</feature>
<dbReference type="InterPro" id="IPR004737">
    <property type="entry name" value="NO3_transporter_NarK/NarU-like"/>
</dbReference>
<keyword evidence="8" id="KW-1003">Cell membrane</keyword>
<comment type="caution">
    <text evidence="11">The sequence shown here is derived from an EMBL/GenBank/DDBJ whole genome shotgun (WGS) entry which is preliminary data.</text>
</comment>
<dbReference type="AlphaFoldDB" id="A0A2B7XYA2"/>
<dbReference type="PANTHER" id="PTHR23515">
    <property type="entry name" value="HIGH-AFFINITY NITRATE TRANSPORTER 2.3"/>
    <property type="match status" value="1"/>
</dbReference>
<evidence type="ECO:0000256" key="6">
    <source>
        <dbReference type="ARBA" id="ARBA00023063"/>
    </source>
</evidence>
<sequence>MGNSFLRTLIEAPEVNPLNGKAKSIPIFNPIDRYGRVFFFSWFGFMVAFLSWYAFPPLLTITIREDLGMSQADVANSNIVALLATFMVRVVCGPLCDRFGPRWVFIGTLVCGAIPTAMAGLVTTPQGLIALRFFVGILGATFVPCQVWCTGFFDKSVVGTANALAGGWGNAGGGITYFVMPALFDSLVRDRGLAPHKAWRVAYVVPFVIIITVAIGMALVCDDTPNGKWSERNLFTDPTSDINRPPANGIIVDLKSAMTCNESTAPPSPTISARISPESEKKDSKESPFDQEAQREEAIITEVRGEIIVAPTFREIIRVMFTKESLALALPYACSFGSELAINSILSSYYFHNFPDLGQTNSANWAAMLGLLNIIFRPLGGFVGDVIYSKTHSVWAKKIWLIFVGVVYSVFLLAIGLSNPQGRSTMFGLVAGYAFFMAACNGANFAVVPHVHPFANGVLSGLVGSFGNLGGIVFAIIFRYNGKNYHTSIWIIGVISMVVNLLVSWIAPIPKGQIGGR</sequence>
<organism evidence="11 12">
    <name type="scientific">Polytolypa hystricis (strain UAMH7299)</name>
    <dbReference type="NCBI Taxonomy" id="1447883"/>
    <lineage>
        <taxon>Eukaryota</taxon>
        <taxon>Fungi</taxon>
        <taxon>Dikarya</taxon>
        <taxon>Ascomycota</taxon>
        <taxon>Pezizomycotina</taxon>
        <taxon>Eurotiomycetes</taxon>
        <taxon>Eurotiomycetidae</taxon>
        <taxon>Onygenales</taxon>
        <taxon>Onygenales incertae sedis</taxon>
        <taxon>Polytolypa</taxon>
    </lineage>
</organism>
<evidence type="ECO:0000256" key="9">
    <source>
        <dbReference type="SAM" id="MobiDB-lite"/>
    </source>
</evidence>
<accession>A0A2B7XYA2</accession>
<comment type="similarity">
    <text evidence="2 8">Belongs to the major facilitator superfamily. Nitrate/nitrite porter (TC 2.A.1.8) family.</text>
</comment>
<feature type="transmembrane region" description="Helical" evidence="8">
    <location>
        <begin position="424"/>
        <end position="447"/>
    </location>
</feature>
<feature type="compositionally biased region" description="Basic and acidic residues" evidence="9">
    <location>
        <begin position="277"/>
        <end position="293"/>
    </location>
</feature>
<feature type="transmembrane region" description="Helical" evidence="8">
    <location>
        <begin position="363"/>
        <end position="387"/>
    </location>
</feature>
<evidence type="ECO:0000256" key="8">
    <source>
        <dbReference type="RuleBase" id="RU366033"/>
    </source>
</evidence>
<keyword evidence="7 8" id="KW-0472">Membrane</keyword>
<feature type="transmembrane region" description="Helical" evidence="8">
    <location>
        <begin position="200"/>
        <end position="221"/>
    </location>
</feature>
<feature type="transmembrane region" description="Helical" evidence="8">
    <location>
        <begin position="37"/>
        <end position="55"/>
    </location>
</feature>
<evidence type="ECO:0000256" key="4">
    <source>
        <dbReference type="ARBA" id="ARBA00022692"/>
    </source>
</evidence>
<feature type="transmembrane region" description="Helical" evidence="8">
    <location>
        <begin position="454"/>
        <end position="477"/>
    </location>
</feature>
<keyword evidence="4 8" id="KW-0812">Transmembrane</keyword>
<dbReference type="GO" id="GO:0042128">
    <property type="term" value="P:nitrate assimilation"/>
    <property type="evidence" value="ECO:0007669"/>
    <property type="project" value="UniProtKB-UniRule"/>
</dbReference>
<keyword evidence="3 8" id="KW-0813">Transport</keyword>
<feature type="transmembrane region" description="Helical" evidence="8">
    <location>
        <begin position="161"/>
        <end position="180"/>
    </location>
</feature>
<dbReference type="PROSITE" id="PS50850">
    <property type="entry name" value="MFS"/>
    <property type="match status" value="1"/>
</dbReference>
<dbReference type="EMBL" id="PDNA01000103">
    <property type="protein sequence ID" value="PGH13548.1"/>
    <property type="molecule type" value="Genomic_DNA"/>
</dbReference>
<dbReference type="Proteomes" id="UP000224634">
    <property type="component" value="Unassembled WGS sequence"/>
</dbReference>
<evidence type="ECO:0000256" key="1">
    <source>
        <dbReference type="ARBA" id="ARBA00004141"/>
    </source>
</evidence>
<feature type="domain" description="Major facilitator superfamily (MFS) profile" evidence="10">
    <location>
        <begin position="37"/>
        <end position="511"/>
    </location>
</feature>
<name>A0A2B7XYA2_POLH7</name>
<evidence type="ECO:0000256" key="3">
    <source>
        <dbReference type="ARBA" id="ARBA00022448"/>
    </source>
</evidence>
<evidence type="ECO:0000256" key="5">
    <source>
        <dbReference type="ARBA" id="ARBA00022989"/>
    </source>
</evidence>
<dbReference type="GO" id="GO:0015113">
    <property type="term" value="F:nitrite transmembrane transporter activity"/>
    <property type="evidence" value="ECO:0007669"/>
    <property type="project" value="InterPro"/>
</dbReference>
<dbReference type="SUPFAM" id="SSF103473">
    <property type="entry name" value="MFS general substrate transporter"/>
    <property type="match status" value="1"/>
</dbReference>
<reference evidence="11 12" key="1">
    <citation type="submission" date="2017-10" db="EMBL/GenBank/DDBJ databases">
        <title>Comparative genomics in systemic dimorphic fungi from Ajellomycetaceae.</title>
        <authorList>
            <person name="Munoz J.F."/>
            <person name="Mcewen J.G."/>
            <person name="Clay O.K."/>
            <person name="Cuomo C.A."/>
        </authorList>
    </citation>
    <scope>NUCLEOTIDE SEQUENCE [LARGE SCALE GENOMIC DNA]</scope>
    <source>
        <strain evidence="11 12">UAMH7299</strain>
    </source>
</reference>
<dbReference type="NCBIfam" id="TIGR00886">
    <property type="entry name" value="2A0108"/>
    <property type="match status" value="1"/>
</dbReference>
<dbReference type="InterPro" id="IPR011701">
    <property type="entry name" value="MFS"/>
</dbReference>
<dbReference type="GO" id="GO:0015112">
    <property type="term" value="F:nitrate transmembrane transporter activity"/>
    <property type="evidence" value="ECO:0007669"/>
    <property type="project" value="UniProtKB-UniRule"/>
</dbReference>